<dbReference type="EMBL" id="JACIHI010000010">
    <property type="protein sequence ID" value="MBB4441029.1"/>
    <property type="molecule type" value="Genomic_DNA"/>
</dbReference>
<organism evidence="2 3">
    <name type="scientific">Rhizobium esperanzae</name>
    <dbReference type="NCBI Taxonomy" id="1967781"/>
    <lineage>
        <taxon>Bacteria</taxon>
        <taxon>Pseudomonadati</taxon>
        <taxon>Pseudomonadota</taxon>
        <taxon>Alphaproteobacteria</taxon>
        <taxon>Hyphomicrobiales</taxon>
        <taxon>Rhizobiaceae</taxon>
        <taxon>Rhizobium/Agrobacterium group</taxon>
        <taxon>Rhizobium</taxon>
    </lineage>
</organism>
<reference evidence="2 3" key="1">
    <citation type="submission" date="2020-08" db="EMBL/GenBank/DDBJ databases">
        <title>Genomic Encyclopedia of Type Strains, Phase IV (KMG-V): Genome sequencing to study the core and pangenomes of soil and plant-associated prokaryotes.</title>
        <authorList>
            <person name="Whitman W."/>
        </authorList>
    </citation>
    <scope>NUCLEOTIDE SEQUENCE [LARGE SCALE GENOMIC DNA]</scope>
    <source>
        <strain evidence="2 3">SEMIA 414</strain>
    </source>
</reference>
<comment type="caution">
    <text evidence="2">The sequence shown here is derived from an EMBL/GenBank/DDBJ whole genome shotgun (WGS) entry which is preliminary data.</text>
</comment>
<gene>
    <name evidence="2" type="ORF">GGE15_004308</name>
</gene>
<accession>A0A7W6UMN1</accession>
<proteinExistence type="predicted"/>
<dbReference type="Proteomes" id="UP000533724">
    <property type="component" value="Unassembled WGS sequence"/>
</dbReference>
<evidence type="ECO:0000313" key="2">
    <source>
        <dbReference type="EMBL" id="MBB4441029.1"/>
    </source>
</evidence>
<protein>
    <submittedName>
        <fullName evidence="2">Uncharacterized protein</fullName>
    </submittedName>
</protein>
<evidence type="ECO:0000256" key="1">
    <source>
        <dbReference type="SAM" id="MobiDB-lite"/>
    </source>
</evidence>
<dbReference type="RefSeq" id="WP_184500585.1">
    <property type="nucleotide sequence ID" value="NZ_JACIHI010000010.1"/>
</dbReference>
<evidence type="ECO:0000313" key="3">
    <source>
        <dbReference type="Proteomes" id="UP000533724"/>
    </source>
</evidence>
<name>A0A7W6UMN1_9HYPH</name>
<dbReference type="AlphaFoldDB" id="A0A7W6UMN1"/>
<sequence>MFYEGELHSSGNNSKRPGHKHDIRREFHKQFRELWRVDGNLNEWMDYGADKAVPEFQRIADRHDKLGYHWVPLVSDETFTHCSIDVLMLRPGKAGGLIIDTDIDNRLKTLFDALQIPTSQSQLPETPAPDEDPFFVLLEKDSLISSVSVTTDRLLATERFIRKNVPDSLTLSLDQSANRDHVVLIISVAIHATKTTLDNLHLIG</sequence>
<feature type="region of interest" description="Disordered" evidence="1">
    <location>
        <begin position="1"/>
        <end position="21"/>
    </location>
</feature>